<dbReference type="RefSeq" id="WP_331302715.1">
    <property type="nucleotide sequence ID" value="NZ_MLCA01000008.1"/>
</dbReference>
<evidence type="ECO:0000313" key="1">
    <source>
        <dbReference type="EMBL" id="MEE7492170.1"/>
    </source>
</evidence>
<reference evidence="1 2" key="1">
    <citation type="journal article" date="2012" name="Genet. Mol. Biol.">
        <title>Analysis of 16S rRNA and mxaF genes revealing insights into Methylobacterium niche-specific plant association.</title>
        <authorList>
            <person name="Dourado M.N."/>
            <person name="Andreote F.D."/>
            <person name="Dini-Andreote F."/>
            <person name="Conti R."/>
            <person name="Araujo J.M."/>
            <person name="Araujo W.L."/>
        </authorList>
    </citation>
    <scope>NUCLEOTIDE SEQUENCE [LARGE SCALE GENOMIC DNA]</scope>
    <source>
        <strain evidence="1 2">TC3-10</strain>
    </source>
</reference>
<keyword evidence="2" id="KW-1185">Reference proteome</keyword>
<dbReference type="Proteomes" id="UP001355206">
    <property type="component" value="Unassembled WGS sequence"/>
</dbReference>
<accession>A0ABU7TSJ5</accession>
<gene>
    <name evidence="1" type="ORF">MOTC310_17485</name>
</gene>
<protein>
    <submittedName>
        <fullName evidence="1">Uncharacterized protein</fullName>
    </submittedName>
</protein>
<evidence type="ECO:0000313" key="2">
    <source>
        <dbReference type="Proteomes" id="UP001355206"/>
    </source>
</evidence>
<comment type="caution">
    <text evidence="1">The sequence shown here is derived from an EMBL/GenBank/DDBJ whole genome shotgun (WGS) entry which is preliminary data.</text>
</comment>
<dbReference type="EMBL" id="MLCA01000008">
    <property type="protein sequence ID" value="MEE7492170.1"/>
    <property type="molecule type" value="Genomic_DNA"/>
</dbReference>
<sequence length="70" mass="7636">MTDEPDQTLSDEERDRLARELFAEVRGEYSEAKVDRALKTAGEVAGEVLPGIPDWLLDASDDARADDGGT</sequence>
<name>A0ABU7TSJ5_9HYPH</name>
<proteinExistence type="predicted"/>
<organism evidence="1 2">
    <name type="scientific">Methylobacterium oryzae</name>
    <dbReference type="NCBI Taxonomy" id="334852"/>
    <lineage>
        <taxon>Bacteria</taxon>
        <taxon>Pseudomonadati</taxon>
        <taxon>Pseudomonadota</taxon>
        <taxon>Alphaproteobacteria</taxon>
        <taxon>Hyphomicrobiales</taxon>
        <taxon>Methylobacteriaceae</taxon>
        <taxon>Methylobacterium</taxon>
    </lineage>
</organism>